<evidence type="ECO:0000256" key="10">
    <source>
        <dbReference type="ARBA" id="ARBA00029693"/>
    </source>
</evidence>
<evidence type="ECO:0000256" key="2">
    <source>
        <dbReference type="ARBA" id="ARBA00022443"/>
    </source>
</evidence>
<evidence type="ECO:0000256" key="1">
    <source>
        <dbReference type="ARBA" id="ARBA00006033"/>
    </source>
</evidence>
<dbReference type="PROSITE" id="PS50002">
    <property type="entry name" value="SH3"/>
    <property type="match status" value="1"/>
</dbReference>
<dbReference type="SUPFAM" id="SSF50044">
    <property type="entry name" value="SH3-domain"/>
    <property type="match status" value="1"/>
</dbReference>
<evidence type="ECO:0000256" key="13">
    <source>
        <dbReference type="PROSITE-ProRule" id="PRU00192"/>
    </source>
</evidence>
<evidence type="ECO:0000256" key="12">
    <source>
        <dbReference type="ARBA" id="ARBA00046271"/>
    </source>
</evidence>
<keyword evidence="5" id="KW-0653">Protein transport</keyword>
<feature type="compositionally biased region" description="Polar residues" evidence="14">
    <location>
        <begin position="12"/>
        <end position="33"/>
    </location>
</feature>
<keyword evidence="6" id="KW-1133">Transmembrane helix</keyword>
<reference evidence="16" key="2">
    <citation type="submission" date="2016-07" db="EMBL/GenBank/DDBJ databases">
        <title>Evolution of pathogenesis and genome organization in the Tremellales.</title>
        <authorList>
            <person name="Cuomo C."/>
            <person name="Litvintseva A."/>
            <person name="Heitman J."/>
            <person name="Chen Y."/>
            <person name="Sun S."/>
            <person name="Springer D."/>
            <person name="Dromer F."/>
            <person name="Young S."/>
            <person name="Zeng Q."/>
            <person name="Chapman S."/>
            <person name="Gujja S."/>
            <person name="Saif S."/>
            <person name="Birren B."/>
        </authorList>
    </citation>
    <scope>NUCLEOTIDE SEQUENCE</scope>
    <source>
        <strain evidence="16">CBS 10737</strain>
    </source>
</reference>
<dbReference type="InterPro" id="IPR035463">
    <property type="entry name" value="Pex13"/>
</dbReference>
<evidence type="ECO:0000259" key="15">
    <source>
        <dbReference type="PROSITE" id="PS50002"/>
    </source>
</evidence>
<dbReference type="EMBL" id="KI894007">
    <property type="protein sequence ID" value="OCF53780.1"/>
    <property type="molecule type" value="Genomic_DNA"/>
</dbReference>
<evidence type="ECO:0000256" key="8">
    <source>
        <dbReference type="ARBA" id="ARBA00023136"/>
    </source>
</evidence>
<dbReference type="AlphaFoldDB" id="A0A1B9IER3"/>
<dbReference type="Pfam" id="PF04088">
    <property type="entry name" value="Peroxin-13_N"/>
    <property type="match status" value="1"/>
</dbReference>
<evidence type="ECO:0000256" key="9">
    <source>
        <dbReference type="ARBA" id="ARBA00023140"/>
    </source>
</evidence>
<dbReference type="GO" id="GO:0016560">
    <property type="term" value="P:protein import into peroxisome matrix, docking"/>
    <property type="evidence" value="ECO:0007669"/>
    <property type="project" value="InterPro"/>
</dbReference>
<dbReference type="PANTHER" id="PTHR19332">
    <property type="entry name" value="PEROXISOMAL MEMBRANE PROTEIN PEX13"/>
    <property type="match status" value="1"/>
</dbReference>
<dbReference type="Pfam" id="PF07653">
    <property type="entry name" value="SH3_2"/>
    <property type="match status" value="1"/>
</dbReference>
<keyword evidence="2 13" id="KW-0728">SH3 domain</keyword>
<name>A0A1B9IER3_9TREE</name>
<comment type="subcellular location">
    <subcellularLocation>
        <location evidence="12">Peroxisome membrane</location>
    </subcellularLocation>
</comment>
<feature type="domain" description="SH3" evidence="15">
    <location>
        <begin position="322"/>
        <end position="390"/>
    </location>
</feature>
<accession>A0A1B9IER3</accession>
<comment type="similarity">
    <text evidence="1">Belongs to the peroxin-13 family.</text>
</comment>
<keyword evidence="4" id="KW-0812">Transmembrane</keyword>
<dbReference type="Gene3D" id="2.30.30.40">
    <property type="entry name" value="SH3 Domains"/>
    <property type="match status" value="1"/>
</dbReference>
<keyword evidence="7" id="KW-0811">Translocation</keyword>
<keyword evidence="9" id="KW-0576">Peroxisome</keyword>
<sequence>MSSMPPRPKPWETQTNAQAGPSSKPAVTSSSAFDNALQASGSSSSAAPQIPDRPSDLGGSNANDCLMGDGGLTTQPFQSRYTNSYGMSPYGGGMGGIGGVGGYGGGYGGYSGYGGYGGVSRFGGGYGMGGYGMGGYGVGGMGGPGEGYPTLTSSLQASTAPAFAVLESLVTAFTSLAQLIESTYMATHSSFFAMVGVADQLGSLKTYLGQVLGVFSILRLGKKIIAWLKGKKSKSSKAALGISGWANEWSNGSIIPNDQSGIPGGGRPSIKPLILFLFSAVGLPYLMSRLVKLLIASQQQQQQQLSQQNSAILDSNGNIDPTKLEFARAKWEFKGQEEWELTLNRDEIVAIIEKRPSNNTQNGDVGWWRGRTRDGRIGWFPGNYVEVIKRREANNNPPKSTD</sequence>
<dbReference type="GO" id="GO:0005778">
    <property type="term" value="C:peroxisomal membrane"/>
    <property type="evidence" value="ECO:0007669"/>
    <property type="project" value="UniProtKB-SubCell"/>
</dbReference>
<evidence type="ECO:0000256" key="11">
    <source>
        <dbReference type="ARBA" id="ARBA00034535"/>
    </source>
</evidence>
<dbReference type="InterPro" id="IPR007223">
    <property type="entry name" value="Peroxin-13_N"/>
</dbReference>
<dbReference type="InterPro" id="IPR001452">
    <property type="entry name" value="SH3_domain"/>
</dbReference>
<keyword evidence="8" id="KW-0472">Membrane</keyword>
<reference evidence="16" key="1">
    <citation type="submission" date="2013-07" db="EMBL/GenBank/DDBJ databases">
        <title>The Genome Sequence of Cryptococcus pinus CBS10737.</title>
        <authorList>
            <consortium name="The Broad Institute Genome Sequencing Platform"/>
            <person name="Cuomo C."/>
            <person name="Litvintseva A."/>
            <person name="Chen Y."/>
            <person name="Heitman J."/>
            <person name="Sun S."/>
            <person name="Springer D."/>
            <person name="Dromer F."/>
            <person name="Young S.K."/>
            <person name="Zeng Q."/>
            <person name="Gargeya S."/>
            <person name="Fitzgerald M."/>
            <person name="Abouelleil A."/>
            <person name="Alvarado L."/>
            <person name="Berlin A.M."/>
            <person name="Chapman S.B."/>
            <person name="Dewar J."/>
            <person name="Goldberg J."/>
            <person name="Griggs A."/>
            <person name="Gujja S."/>
            <person name="Hansen M."/>
            <person name="Howarth C."/>
            <person name="Imamovic A."/>
            <person name="Larimer J."/>
            <person name="McCowan C."/>
            <person name="Murphy C."/>
            <person name="Pearson M."/>
            <person name="Priest M."/>
            <person name="Roberts A."/>
            <person name="Saif S."/>
            <person name="Shea T."/>
            <person name="Sykes S."/>
            <person name="Wortman J."/>
            <person name="Nusbaum C."/>
            <person name="Birren B."/>
        </authorList>
    </citation>
    <scope>NUCLEOTIDE SEQUENCE [LARGE SCALE GENOMIC DNA]</scope>
    <source>
        <strain evidence="16">CBS 10737</strain>
    </source>
</reference>
<dbReference type="OrthoDB" id="10037838at2759"/>
<dbReference type="STRING" id="1296096.A0A1B9IER3"/>
<dbReference type="InterPro" id="IPR036028">
    <property type="entry name" value="SH3-like_dom_sf"/>
</dbReference>
<evidence type="ECO:0000256" key="6">
    <source>
        <dbReference type="ARBA" id="ARBA00022989"/>
    </source>
</evidence>
<evidence type="ECO:0000256" key="3">
    <source>
        <dbReference type="ARBA" id="ARBA00022448"/>
    </source>
</evidence>
<evidence type="ECO:0000256" key="14">
    <source>
        <dbReference type="SAM" id="MobiDB-lite"/>
    </source>
</evidence>
<evidence type="ECO:0000256" key="5">
    <source>
        <dbReference type="ARBA" id="ARBA00022927"/>
    </source>
</evidence>
<evidence type="ECO:0000256" key="4">
    <source>
        <dbReference type="ARBA" id="ARBA00022692"/>
    </source>
</evidence>
<organism evidence="16">
    <name type="scientific">Kwoniella pini CBS 10737</name>
    <dbReference type="NCBI Taxonomy" id="1296096"/>
    <lineage>
        <taxon>Eukaryota</taxon>
        <taxon>Fungi</taxon>
        <taxon>Dikarya</taxon>
        <taxon>Basidiomycota</taxon>
        <taxon>Agaricomycotina</taxon>
        <taxon>Tremellomycetes</taxon>
        <taxon>Tremellales</taxon>
        <taxon>Cryptococcaceae</taxon>
        <taxon>Kwoniella</taxon>
    </lineage>
</organism>
<evidence type="ECO:0000313" key="16">
    <source>
        <dbReference type="EMBL" id="OCF53780.1"/>
    </source>
</evidence>
<feature type="region of interest" description="Disordered" evidence="14">
    <location>
        <begin position="1"/>
        <end position="73"/>
    </location>
</feature>
<gene>
    <name evidence="16" type="ORF">I206_01087</name>
</gene>
<protein>
    <recommendedName>
        <fullName evidence="11">Peroxisomal membrane protein PEX13</fullName>
    </recommendedName>
    <alternativeName>
        <fullName evidence="10">Peroxin-13</fullName>
    </alternativeName>
</protein>
<dbReference type="GO" id="GO:1990429">
    <property type="term" value="C:peroxisomal importomer complex"/>
    <property type="evidence" value="ECO:0007669"/>
    <property type="project" value="TreeGrafter"/>
</dbReference>
<dbReference type="PANTHER" id="PTHR19332:SF1">
    <property type="entry name" value="PEROXISOMAL MEMBRANE PROTEIN PEX13"/>
    <property type="match status" value="1"/>
</dbReference>
<keyword evidence="3" id="KW-0813">Transport</keyword>
<evidence type="ECO:0000256" key="7">
    <source>
        <dbReference type="ARBA" id="ARBA00023010"/>
    </source>
</evidence>
<dbReference type="SMART" id="SM00326">
    <property type="entry name" value="SH3"/>
    <property type="match status" value="1"/>
</dbReference>
<proteinExistence type="inferred from homology"/>